<evidence type="ECO:0000313" key="1">
    <source>
        <dbReference type="EMBL" id="XBX76669.1"/>
    </source>
</evidence>
<dbReference type="RefSeq" id="WP_350350271.1">
    <property type="nucleotide sequence ID" value="NZ_CP158357.1"/>
</dbReference>
<name>A0AAU7VRA9_9MICO</name>
<organism evidence="1">
    <name type="scientific">Microbacterium sp. A8/3-1</name>
    <dbReference type="NCBI Taxonomy" id="3160749"/>
    <lineage>
        <taxon>Bacteria</taxon>
        <taxon>Bacillati</taxon>
        <taxon>Actinomycetota</taxon>
        <taxon>Actinomycetes</taxon>
        <taxon>Micrococcales</taxon>
        <taxon>Microbacteriaceae</taxon>
        <taxon>Microbacterium</taxon>
    </lineage>
</organism>
<dbReference type="AlphaFoldDB" id="A0AAU7VRA9"/>
<accession>A0AAU7VRA9</accession>
<gene>
    <name evidence="1" type="ORF">ABS642_12175</name>
</gene>
<sequence>MPTVMRVRGYRFFFYSNEGSEPPHVHVERAEFTAKFWLRPVESAARTRFSGRELRLLHRIVELRRDLIEEAWDEYFG</sequence>
<proteinExistence type="predicted"/>
<reference evidence="1" key="1">
    <citation type="submission" date="2024-06" db="EMBL/GenBank/DDBJ databases">
        <title>Draft genome sequence of Microbacterium sp. strain A8/3-1, isolated from Oxytropis tragacanthoides Fisch. ex DC. Root nodules in the Altai region of Russia.</title>
        <authorList>
            <person name="Sazanova A."/>
            <person name="Guro P."/>
            <person name="Kuznetsova I."/>
            <person name="Belimov A."/>
            <person name="Safronova V."/>
        </authorList>
    </citation>
    <scope>NUCLEOTIDE SEQUENCE</scope>
    <source>
        <strain evidence="1">A8/3-1</strain>
    </source>
</reference>
<protein>
    <submittedName>
        <fullName evidence="1">DUF4160 domain-containing protein</fullName>
    </submittedName>
</protein>
<dbReference type="Pfam" id="PF13711">
    <property type="entry name" value="DUF4160"/>
    <property type="match status" value="1"/>
</dbReference>
<dbReference type="InterPro" id="IPR025427">
    <property type="entry name" value="DUF4160"/>
</dbReference>
<dbReference type="EMBL" id="CP158357">
    <property type="protein sequence ID" value="XBX76669.1"/>
    <property type="molecule type" value="Genomic_DNA"/>
</dbReference>